<dbReference type="PANTHER" id="PTHR43134:SF1">
    <property type="entry name" value="SIGNAL RECOGNITION PARTICLE RECEPTOR SUBUNIT ALPHA"/>
    <property type="match status" value="1"/>
</dbReference>
<dbReference type="GO" id="GO:0005886">
    <property type="term" value="C:plasma membrane"/>
    <property type="evidence" value="ECO:0007669"/>
    <property type="project" value="UniProtKB-SubCell"/>
</dbReference>
<dbReference type="Gene3D" id="1.20.120.140">
    <property type="entry name" value="Signal recognition particle SRP54, nucleotide-binding domain"/>
    <property type="match status" value="1"/>
</dbReference>
<dbReference type="InterPro" id="IPR004390">
    <property type="entry name" value="SR_rcpt_FtsY"/>
</dbReference>
<dbReference type="Gene3D" id="3.40.50.300">
    <property type="entry name" value="P-loop containing nucleotide triphosphate hydrolases"/>
    <property type="match status" value="1"/>
</dbReference>
<dbReference type="EMBL" id="CP045798">
    <property type="protein sequence ID" value="QNB48319.1"/>
    <property type="molecule type" value="Genomic_DNA"/>
</dbReference>
<dbReference type="InterPro" id="IPR042101">
    <property type="entry name" value="SRP54_N_sf"/>
</dbReference>
<dbReference type="SMART" id="SM00962">
    <property type="entry name" value="SRP54"/>
    <property type="match status" value="1"/>
</dbReference>
<dbReference type="PANTHER" id="PTHR43134">
    <property type="entry name" value="SIGNAL RECOGNITION PARTICLE RECEPTOR SUBUNIT ALPHA"/>
    <property type="match status" value="1"/>
</dbReference>
<dbReference type="GO" id="GO:0003924">
    <property type="term" value="F:GTPase activity"/>
    <property type="evidence" value="ECO:0007669"/>
    <property type="project" value="UniProtKB-UniRule"/>
</dbReference>
<comment type="similarity">
    <text evidence="9">Belongs to the GTP-binding SRP family. FtsY subfamily.</text>
</comment>
<dbReference type="GO" id="GO:0005737">
    <property type="term" value="C:cytoplasm"/>
    <property type="evidence" value="ECO:0007669"/>
    <property type="project" value="UniProtKB-SubCell"/>
</dbReference>
<keyword evidence="10" id="KW-0175">Coiled coil</keyword>
<dbReference type="SMART" id="SM00382">
    <property type="entry name" value="AAA"/>
    <property type="match status" value="1"/>
</dbReference>
<protein>
    <recommendedName>
        <fullName evidence="9">Signal recognition particle receptor FtsY</fullName>
        <shortName evidence="9">SRP receptor</shortName>
        <ecNumber evidence="9">3.6.5.4</ecNumber>
    </recommendedName>
</protein>
<keyword evidence="4 9" id="KW-0378">Hydrolase</keyword>
<dbReference type="EC" id="3.6.5.4" evidence="9"/>
<feature type="binding site" evidence="9">
    <location>
        <begin position="110"/>
        <end position="117"/>
    </location>
    <ligand>
        <name>GTP</name>
        <dbReference type="ChEBI" id="CHEBI:37565"/>
    </ligand>
</feature>
<keyword evidence="13" id="KW-1185">Reference proteome</keyword>
<dbReference type="GO" id="GO:0006614">
    <property type="term" value="P:SRP-dependent cotranslational protein targeting to membrane"/>
    <property type="evidence" value="ECO:0007669"/>
    <property type="project" value="InterPro"/>
</dbReference>
<dbReference type="OrthoDB" id="9804720at2"/>
<evidence type="ECO:0000256" key="10">
    <source>
        <dbReference type="SAM" id="Coils"/>
    </source>
</evidence>
<evidence type="ECO:0000256" key="6">
    <source>
        <dbReference type="ARBA" id="ARBA00023136"/>
    </source>
</evidence>
<evidence type="ECO:0000256" key="5">
    <source>
        <dbReference type="ARBA" id="ARBA00023134"/>
    </source>
</evidence>
<dbReference type="Pfam" id="PF00448">
    <property type="entry name" value="SRP54"/>
    <property type="match status" value="1"/>
</dbReference>
<reference evidence="12 13" key="1">
    <citation type="journal article" date="2019" name="Front. Microbiol.">
        <title>Thermoanaerosceptrum fracticalcis gen. nov. sp. nov., a Novel Fumarate-Fermenting Microorganism From a Deep Fractured Carbonate Aquifer of the US Great Basin.</title>
        <authorList>
            <person name="Hamilton-Brehm S.D."/>
            <person name="Stewart L.E."/>
            <person name="Zavarin M."/>
            <person name="Caldwell M."/>
            <person name="Lawson P.A."/>
            <person name="Onstott T.C."/>
            <person name="Grzymski J."/>
            <person name="Neveux I."/>
            <person name="Lollar B.S."/>
            <person name="Russell C.E."/>
            <person name="Moser D.P."/>
        </authorList>
    </citation>
    <scope>NUCLEOTIDE SEQUENCE [LARGE SCALE GENOMIC DNA]</scope>
    <source>
        <strain evidence="12 13">DRI-13</strain>
    </source>
</reference>
<dbReference type="InterPro" id="IPR027417">
    <property type="entry name" value="P-loop_NTPase"/>
</dbReference>
<sequence>MMGFFSKLKESLVKTKEAFVEKVTQVVTGRKPIDEELFDELEEALIQADVGVTTSLKLVETLRKKAKENKLEEAHELRGLLEEEITRMLEEGEHTLNIQKGRINVILIVGVNGVGKTTSIGKLSHKLKQDGYKVLVAAGDTFRAAAIDQLEVWCQRAGVDIIHQKEGSDPAAVVYDGIQAARSRKADVLVIDTAGRLQNKTNLMEELRKIRRVVEREIPDGPHEVLLVLDATTGQNALSQARIFGEVVQVSGVILTKLDGTAKGGVILGIQNEYKFPVKFIGVGEKMEDLRDFEPQAFAQALFGKSEEEE</sequence>
<dbReference type="NCBIfam" id="TIGR00064">
    <property type="entry name" value="ftsY"/>
    <property type="match status" value="1"/>
</dbReference>
<dbReference type="HAMAP" id="MF_00920">
    <property type="entry name" value="FtsY"/>
    <property type="match status" value="1"/>
</dbReference>
<dbReference type="GO" id="GO:0005047">
    <property type="term" value="F:signal recognition particle binding"/>
    <property type="evidence" value="ECO:0007669"/>
    <property type="project" value="TreeGrafter"/>
</dbReference>
<accession>A0A7G6E8B5</accession>
<keyword evidence="5 9" id="KW-0342">GTP-binding</keyword>
<dbReference type="SUPFAM" id="SSF52540">
    <property type="entry name" value="P-loop containing nucleoside triphosphate hydrolases"/>
    <property type="match status" value="1"/>
</dbReference>
<keyword evidence="3 9" id="KW-0547">Nucleotide-binding</keyword>
<dbReference type="InterPro" id="IPR000897">
    <property type="entry name" value="SRP54_GTPase_dom"/>
</dbReference>
<proteinExistence type="inferred from homology"/>
<keyword evidence="2 9" id="KW-0963">Cytoplasm</keyword>
<dbReference type="KEGG" id="tfr:BR63_06215"/>
<evidence type="ECO:0000256" key="4">
    <source>
        <dbReference type="ARBA" id="ARBA00022801"/>
    </source>
</evidence>
<keyword evidence="1 9" id="KW-1003">Cell membrane</keyword>
<evidence type="ECO:0000256" key="8">
    <source>
        <dbReference type="ARBA" id="ARBA00048027"/>
    </source>
</evidence>
<dbReference type="SMART" id="SM00963">
    <property type="entry name" value="SRP54_N"/>
    <property type="match status" value="1"/>
</dbReference>
<dbReference type="InterPro" id="IPR003593">
    <property type="entry name" value="AAA+_ATPase"/>
</dbReference>
<dbReference type="SUPFAM" id="SSF47364">
    <property type="entry name" value="Domain of the SRP/SRP receptor G-proteins"/>
    <property type="match status" value="1"/>
</dbReference>
<feature type="coiled-coil region" evidence="10">
    <location>
        <begin position="63"/>
        <end position="91"/>
    </location>
</feature>
<organism evidence="12 13">
    <name type="scientific">Thermanaerosceptrum fracticalcis</name>
    <dbReference type="NCBI Taxonomy" id="1712410"/>
    <lineage>
        <taxon>Bacteria</taxon>
        <taxon>Bacillati</taxon>
        <taxon>Bacillota</taxon>
        <taxon>Clostridia</taxon>
        <taxon>Eubacteriales</taxon>
        <taxon>Peptococcaceae</taxon>
        <taxon>Thermanaerosceptrum</taxon>
    </lineage>
</organism>
<dbReference type="GO" id="GO:0005525">
    <property type="term" value="F:GTP binding"/>
    <property type="evidence" value="ECO:0007669"/>
    <property type="project" value="UniProtKB-UniRule"/>
</dbReference>
<evidence type="ECO:0000256" key="7">
    <source>
        <dbReference type="ARBA" id="ARBA00023170"/>
    </source>
</evidence>
<dbReference type="InterPro" id="IPR036225">
    <property type="entry name" value="SRP/SRP_N"/>
</dbReference>
<dbReference type="Pfam" id="PF02881">
    <property type="entry name" value="SRP54_N"/>
    <property type="match status" value="1"/>
</dbReference>
<name>A0A7G6E8B5_THEFR</name>
<evidence type="ECO:0000256" key="1">
    <source>
        <dbReference type="ARBA" id="ARBA00022475"/>
    </source>
</evidence>
<dbReference type="PROSITE" id="PS00300">
    <property type="entry name" value="SRP54"/>
    <property type="match status" value="1"/>
</dbReference>
<comment type="subcellular location">
    <subcellularLocation>
        <location evidence="9">Cell membrane</location>
        <topology evidence="9">Peripheral membrane protein</topology>
        <orientation evidence="9">Cytoplasmic side</orientation>
    </subcellularLocation>
    <subcellularLocation>
        <location evidence="9">Cytoplasm</location>
    </subcellularLocation>
</comment>
<feature type="domain" description="SRP54-type proteins GTP-binding" evidence="11">
    <location>
        <begin position="277"/>
        <end position="290"/>
    </location>
</feature>
<dbReference type="AlphaFoldDB" id="A0A7G6E8B5"/>
<evidence type="ECO:0000313" key="12">
    <source>
        <dbReference type="EMBL" id="QNB48319.1"/>
    </source>
</evidence>
<evidence type="ECO:0000256" key="3">
    <source>
        <dbReference type="ARBA" id="ARBA00022741"/>
    </source>
</evidence>
<feature type="binding site" evidence="9">
    <location>
        <begin position="192"/>
        <end position="196"/>
    </location>
    <ligand>
        <name>GTP</name>
        <dbReference type="ChEBI" id="CHEBI:37565"/>
    </ligand>
</feature>
<gene>
    <name evidence="9 12" type="primary">ftsY</name>
    <name evidence="12" type="ORF">BR63_06215</name>
</gene>
<evidence type="ECO:0000256" key="2">
    <source>
        <dbReference type="ARBA" id="ARBA00022490"/>
    </source>
</evidence>
<comment type="catalytic activity">
    <reaction evidence="8 9">
        <text>GTP + H2O = GDP + phosphate + H(+)</text>
        <dbReference type="Rhea" id="RHEA:19669"/>
        <dbReference type="ChEBI" id="CHEBI:15377"/>
        <dbReference type="ChEBI" id="CHEBI:15378"/>
        <dbReference type="ChEBI" id="CHEBI:37565"/>
        <dbReference type="ChEBI" id="CHEBI:43474"/>
        <dbReference type="ChEBI" id="CHEBI:58189"/>
        <dbReference type="EC" id="3.6.5.4"/>
    </reaction>
</comment>
<keyword evidence="6 9" id="KW-0472">Membrane</keyword>
<evidence type="ECO:0000259" key="11">
    <source>
        <dbReference type="PROSITE" id="PS00300"/>
    </source>
</evidence>
<comment type="subunit">
    <text evidence="9">Part of the signal recognition particle protein translocation system, which is composed of SRP and FtsY.</text>
</comment>
<dbReference type="InterPro" id="IPR013822">
    <property type="entry name" value="Signal_recog_particl_SRP54_hlx"/>
</dbReference>
<evidence type="ECO:0000313" key="13">
    <source>
        <dbReference type="Proteomes" id="UP000515847"/>
    </source>
</evidence>
<feature type="binding site" evidence="9">
    <location>
        <begin position="256"/>
        <end position="259"/>
    </location>
    <ligand>
        <name>GTP</name>
        <dbReference type="ChEBI" id="CHEBI:37565"/>
    </ligand>
</feature>
<dbReference type="Proteomes" id="UP000515847">
    <property type="component" value="Chromosome"/>
</dbReference>
<dbReference type="FunFam" id="3.40.50.300:FF:000053">
    <property type="entry name" value="Signal recognition particle receptor FtsY"/>
    <property type="match status" value="1"/>
</dbReference>
<keyword evidence="7 9" id="KW-0675">Receptor</keyword>
<dbReference type="CDD" id="cd17874">
    <property type="entry name" value="FtsY"/>
    <property type="match status" value="1"/>
</dbReference>
<evidence type="ECO:0000256" key="9">
    <source>
        <dbReference type="HAMAP-Rule" id="MF_00920"/>
    </source>
</evidence>
<dbReference type="FunFam" id="1.20.120.140:FF:000002">
    <property type="entry name" value="Signal recognition particle receptor FtsY"/>
    <property type="match status" value="1"/>
</dbReference>
<comment type="function">
    <text evidence="9">Involved in targeting and insertion of nascent membrane proteins into the cytoplasmic membrane. Acts as a receptor for the complex formed by the signal recognition particle (SRP) and the ribosome-nascent chain (RNC).</text>
</comment>